<evidence type="ECO:0000313" key="5">
    <source>
        <dbReference type="EMBL" id="MBE8713221.1"/>
    </source>
</evidence>
<dbReference type="Pfam" id="PF00392">
    <property type="entry name" value="GntR"/>
    <property type="match status" value="1"/>
</dbReference>
<evidence type="ECO:0000313" key="6">
    <source>
        <dbReference type="Proteomes" id="UP000616201"/>
    </source>
</evidence>
<dbReference type="PANTHER" id="PTHR38445">
    <property type="entry name" value="HTH-TYPE TRANSCRIPTIONAL REPRESSOR YTRA"/>
    <property type="match status" value="1"/>
</dbReference>
<dbReference type="InterPro" id="IPR000524">
    <property type="entry name" value="Tscrpt_reg_HTH_GntR"/>
</dbReference>
<evidence type="ECO:0000256" key="2">
    <source>
        <dbReference type="ARBA" id="ARBA00023125"/>
    </source>
</evidence>
<dbReference type="EMBL" id="PRDK01000004">
    <property type="protein sequence ID" value="MBE8713221.1"/>
    <property type="molecule type" value="Genomic_DNA"/>
</dbReference>
<dbReference type="Proteomes" id="UP000616201">
    <property type="component" value="Unassembled WGS sequence"/>
</dbReference>
<dbReference type="CDD" id="cd07377">
    <property type="entry name" value="WHTH_GntR"/>
    <property type="match status" value="1"/>
</dbReference>
<keyword evidence="1" id="KW-0805">Transcription regulation</keyword>
<dbReference type="Gene3D" id="1.10.287.100">
    <property type="match status" value="1"/>
</dbReference>
<dbReference type="Gene3D" id="1.10.10.10">
    <property type="entry name" value="Winged helix-like DNA-binding domain superfamily/Winged helix DNA-binding domain"/>
    <property type="match status" value="1"/>
</dbReference>
<dbReference type="GO" id="GO:0003677">
    <property type="term" value="F:DNA binding"/>
    <property type="evidence" value="ECO:0007669"/>
    <property type="project" value="UniProtKB-KW"/>
</dbReference>
<dbReference type="InterPro" id="IPR036390">
    <property type="entry name" value="WH_DNA-bd_sf"/>
</dbReference>
<sequence length="118" mass="13840">MQFHSDKAIYIQIADYALEKIGKGEWKPDDKIPSVRDLASELEVNPNTVMRTYDFLQQQEIIYNKRGLGFFVQENAKNIIHTQKKKQFMEVELPAFFESMDLLGISIDDVVQHYKNKK</sequence>
<dbReference type="RefSeq" id="WP_196935172.1">
    <property type="nucleotide sequence ID" value="NZ_MU158698.1"/>
</dbReference>
<evidence type="ECO:0000256" key="3">
    <source>
        <dbReference type="ARBA" id="ARBA00023163"/>
    </source>
</evidence>
<evidence type="ECO:0000259" key="4">
    <source>
        <dbReference type="PROSITE" id="PS50949"/>
    </source>
</evidence>
<dbReference type="GO" id="GO:0003700">
    <property type="term" value="F:DNA-binding transcription factor activity"/>
    <property type="evidence" value="ECO:0007669"/>
    <property type="project" value="InterPro"/>
</dbReference>
<dbReference type="InterPro" id="IPR036388">
    <property type="entry name" value="WH-like_DNA-bd_sf"/>
</dbReference>
<name>A0A928UTT6_9SPHI</name>
<evidence type="ECO:0000256" key="1">
    <source>
        <dbReference type="ARBA" id="ARBA00023015"/>
    </source>
</evidence>
<gene>
    <name evidence="5" type="ORF">C4F49_05985</name>
</gene>
<comment type="caution">
    <text evidence="5">The sequence shown here is derived from an EMBL/GenBank/DDBJ whole genome shotgun (WGS) entry which is preliminary data.</text>
</comment>
<proteinExistence type="predicted"/>
<dbReference type="PROSITE" id="PS50949">
    <property type="entry name" value="HTH_GNTR"/>
    <property type="match status" value="1"/>
</dbReference>
<keyword evidence="2" id="KW-0238">DNA-binding</keyword>
<dbReference type="PANTHER" id="PTHR38445:SF10">
    <property type="entry name" value="GNTR-FAMILY TRANSCRIPTIONAL REGULATOR"/>
    <property type="match status" value="1"/>
</dbReference>
<reference evidence="5" key="1">
    <citation type="submission" date="2018-02" db="EMBL/GenBank/DDBJ databases">
        <authorList>
            <person name="Vasarhelyi B.M."/>
            <person name="Deshmukh S."/>
            <person name="Balint B."/>
            <person name="Kukolya J."/>
        </authorList>
    </citation>
    <scope>NUCLEOTIDE SEQUENCE</scope>
    <source>
        <strain evidence="5">KB22</strain>
    </source>
</reference>
<keyword evidence="3" id="KW-0804">Transcription</keyword>
<dbReference type="SUPFAM" id="SSF46785">
    <property type="entry name" value="Winged helix' DNA-binding domain"/>
    <property type="match status" value="1"/>
</dbReference>
<dbReference type="AlphaFoldDB" id="A0A928UTT6"/>
<dbReference type="SMART" id="SM00345">
    <property type="entry name" value="HTH_GNTR"/>
    <property type="match status" value="1"/>
</dbReference>
<protein>
    <submittedName>
        <fullName evidence="5">GntR family transcriptional regulator</fullName>
    </submittedName>
</protein>
<feature type="domain" description="HTH gntR-type" evidence="4">
    <location>
        <begin position="7"/>
        <end position="75"/>
    </location>
</feature>
<accession>A0A928UTT6</accession>
<keyword evidence="6" id="KW-1185">Reference proteome</keyword>
<organism evidence="5 6">
    <name type="scientific">Sphingobacterium hungaricum</name>
    <dbReference type="NCBI Taxonomy" id="2082723"/>
    <lineage>
        <taxon>Bacteria</taxon>
        <taxon>Pseudomonadati</taxon>
        <taxon>Bacteroidota</taxon>
        <taxon>Sphingobacteriia</taxon>
        <taxon>Sphingobacteriales</taxon>
        <taxon>Sphingobacteriaceae</taxon>
        <taxon>Sphingobacterium</taxon>
    </lineage>
</organism>